<feature type="compositionally biased region" description="Polar residues" evidence="1">
    <location>
        <begin position="660"/>
        <end position="672"/>
    </location>
</feature>
<feature type="compositionally biased region" description="Polar residues" evidence="1">
    <location>
        <begin position="620"/>
        <end position="642"/>
    </location>
</feature>
<feature type="compositionally biased region" description="Low complexity" evidence="1">
    <location>
        <begin position="750"/>
        <end position="762"/>
    </location>
</feature>
<dbReference type="EMBL" id="JAOAOG010000329">
    <property type="protein sequence ID" value="KAJ6228310.1"/>
    <property type="molecule type" value="Genomic_DNA"/>
</dbReference>
<feature type="compositionally biased region" description="Polar residues" evidence="1">
    <location>
        <begin position="562"/>
        <end position="575"/>
    </location>
</feature>
<feature type="compositionally biased region" description="Basic and acidic residues" evidence="1">
    <location>
        <begin position="31"/>
        <end position="46"/>
    </location>
</feature>
<comment type="caution">
    <text evidence="2">The sequence shown here is derived from an EMBL/GenBank/DDBJ whole genome shotgun (WGS) entry which is preliminary data.</text>
</comment>
<feature type="region of interest" description="Disordered" evidence="1">
    <location>
        <begin position="71"/>
        <end position="108"/>
    </location>
</feature>
<evidence type="ECO:0000256" key="1">
    <source>
        <dbReference type="SAM" id="MobiDB-lite"/>
    </source>
</evidence>
<sequence>MSTTSTERKDLRYESSVEYSDLTISSSELESESKKNSESFSKKERTTQLLKEIEKTKNEIDALDTKIKKKKNQIQANTKIVTRPPTKNKKSPTKSGQKRKGKNMKKSKAKLTQHHLTCINPRSDSCFYSGKVLPILLRTHLKSEKTSSVFEIFFLLNVYDRWKKFDPSLLLQYSNYRFLEKNKRQMEKRWNYAVRYTRLGASTFLVSCWDRANQKAHPALIKITCKQFELGLCKLDSEYAFTKTNCNNSNLSIEHSVLKLKWDCNNFAIYLENKSASNRIFFVDHRREESVVINCASQVDKHIIIYLFLLYNQSQGKHSLIGNNPEIQYIDPQSIDTFVQPPLLHPKRRIAQNLLSWKSFLIHNKIKSNKKLNNKNLFKIVYRSIRFYWDRNAINYLISVFVNREFPFLPGFIQLKKKNLTIGINHSAFKQFDFNSNFKIQFMKQDNKLLKIQGSVRNFEKFYSFKKKKIKLNANSKIEEIYISTQSKQDSVLLFFVISYFAESEILGKSGGEMDPVWENILKRFNYLCHFQDLNPNYNSKKRPRSSSSYNPNLPLNGSGGSQPNSKLDTNTDSDTCFESELDLEKEINKSQNGNKNKNGKKRKDGKKKRKNDEDEIKSESASQSEDSNLKAQTSDNLSVFSSEGDKESNEDSPHEKYSQDLTASSNNSNTSDKADGNEERETIKIKIENAESESESESGPELEPEPETEPEPESEPESGAEQEKEQNKKFDIESENDFHDDFSSDENNMESNSNGSQSKGQNKSKKSHKNSDNSSSTSTLSSTIPSFDSKDDDQSISSENVSSNSEFVFSDSD</sequence>
<feature type="compositionally biased region" description="Low complexity" evidence="1">
    <location>
        <begin position="798"/>
        <end position="814"/>
    </location>
</feature>
<feature type="compositionally biased region" description="Low complexity" evidence="1">
    <location>
        <begin position="773"/>
        <end position="783"/>
    </location>
</feature>
<feature type="region of interest" description="Disordered" evidence="1">
    <location>
        <begin position="1"/>
        <end position="46"/>
    </location>
</feature>
<evidence type="ECO:0000313" key="2">
    <source>
        <dbReference type="EMBL" id="KAJ6228310.1"/>
    </source>
</evidence>
<feature type="compositionally biased region" description="Basic and acidic residues" evidence="1">
    <location>
        <begin position="1"/>
        <end position="15"/>
    </location>
</feature>
<keyword evidence="3" id="KW-1185">Reference proteome</keyword>
<gene>
    <name evidence="2" type="ORF">M0813_09139</name>
</gene>
<feature type="compositionally biased region" description="Basic and acidic residues" evidence="1">
    <location>
        <begin position="644"/>
        <end position="659"/>
    </location>
</feature>
<proteinExistence type="predicted"/>
<protein>
    <submittedName>
        <fullName evidence="2">Retinitis pigmentosa gtpase regulator a-related</fullName>
    </submittedName>
</protein>
<evidence type="ECO:0000313" key="3">
    <source>
        <dbReference type="Proteomes" id="UP001150062"/>
    </source>
</evidence>
<feature type="compositionally biased region" description="Basic residues" evidence="1">
    <location>
        <begin position="598"/>
        <end position="610"/>
    </location>
</feature>
<feature type="compositionally biased region" description="Basic and acidic residues" evidence="1">
    <location>
        <begin position="673"/>
        <end position="690"/>
    </location>
</feature>
<feature type="region of interest" description="Disordered" evidence="1">
    <location>
        <begin position="538"/>
        <end position="814"/>
    </location>
</feature>
<feature type="compositionally biased region" description="Basic and acidic residues" evidence="1">
    <location>
        <begin position="722"/>
        <end position="743"/>
    </location>
</feature>
<name>A0ABQ8X6M7_9EUKA</name>
<accession>A0ABQ8X6M7</accession>
<feature type="compositionally biased region" description="Acidic residues" evidence="1">
    <location>
        <begin position="691"/>
        <end position="721"/>
    </location>
</feature>
<organism evidence="2 3">
    <name type="scientific">Anaeramoeba flamelloides</name>
    <dbReference type="NCBI Taxonomy" id="1746091"/>
    <lineage>
        <taxon>Eukaryota</taxon>
        <taxon>Metamonada</taxon>
        <taxon>Anaeramoebidae</taxon>
        <taxon>Anaeramoeba</taxon>
    </lineage>
</organism>
<dbReference type="Proteomes" id="UP001150062">
    <property type="component" value="Unassembled WGS sequence"/>
</dbReference>
<reference evidence="2" key="1">
    <citation type="submission" date="2022-08" db="EMBL/GenBank/DDBJ databases">
        <title>Novel sulfate-reducing endosymbionts in the free-living metamonad Anaeramoeba.</title>
        <authorList>
            <person name="Jerlstrom-Hultqvist J."/>
            <person name="Cepicka I."/>
            <person name="Gallot-Lavallee L."/>
            <person name="Salas-Leiva D."/>
            <person name="Curtis B.A."/>
            <person name="Zahonova K."/>
            <person name="Pipaliya S."/>
            <person name="Dacks J."/>
            <person name="Roger A.J."/>
        </authorList>
    </citation>
    <scope>NUCLEOTIDE SEQUENCE</scope>
    <source>
        <strain evidence="2">Schooner1</strain>
    </source>
</reference>
<feature type="compositionally biased region" description="Basic residues" evidence="1">
    <location>
        <begin position="86"/>
        <end position="108"/>
    </location>
</feature>
<feature type="compositionally biased region" description="Low complexity" evidence="1">
    <location>
        <begin position="546"/>
        <end position="557"/>
    </location>
</feature>